<keyword evidence="6 8" id="KW-0139">CF(1)</keyword>
<comment type="caution">
    <text evidence="9">The sequence shown here is derived from an EMBL/GenBank/DDBJ whole genome shotgun (WGS) entry which is preliminary data.</text>
</comment>
<proteinExistence type="inferred from homology"/>
<evidence type="ECO:0000313" key="10">
    <source>
        <dbReference type="Proteomes" id="UP001306950"/>
    </source>
</evidence>
<dbReference type="PRINTS" id="PR00125">
    <property type="entry name" value="ATPASEDELTA"/>
</dbReference>
<sequence>MSRETVVASRYARALYEISGQEGRTLEVEQELKALIEVLHNETDIQQFILSPKISTSKKWEVIRSGLEGKLSQPVVSLVKMLIDRGRIEILPELLTSYTKITGEALGLADALVYSTYPLSDGEKQELAAEFGVLVGKKIRIINEVDKELLGGIKVRIGDTLYDGSLSGKLERLEKSFRRQAL</sequence>
<evidence type="ECO:0000256" key="4">
    <source>
        <dbReference type="ARBA" id="ARBA00023065"/>
    </source>
</evidence>
<comment type="subcellular location">
    <subcellularLocation>
        <location evidence="8">Cell membrane</location>
        <topology evidence="8">Peripheral membrane protein</topology>
    </subcellularLocation>
    <subcellularLocation>
        <location evidence="1">Membrane</location>
    </subcellularLocation>
</comment>
<evidence type="ECO:0000256" key="2">
    <source>
        <dbReference type="ARBA" id="ARBA00022448"/>
    </source>
</evidence>
<dbReference type="PANTHER" id="PTHR11910">
    <property type="entry name" value="ATP SYNTHASE DELTA CHAIN"/>
    <property type="match status" value="1"/>
</dbReference>
<dbReference type="Pfam" id="PF00213">
    <property type="entry name" value="OSCP"/>
    <property type="match status" value="1"/>
</dbReference>
<name>A0ABU7VWP3_9BACL</name>
<evidence type="ECO:0000256" key="5">
    <source>
        <dbReference type="ARBA" id="ARBA00023136"/>
    </source>
</evidence>
<keyword evidence="7 8" id="KW-0066">ATP synthesis</keyword>
<evidence type="ECO:0000256" key="8">
    <source>
        <dbReference type="HAMAP-Rule" id="MF_01416"/>
    </source>
</evidence>
<dbReference type="RefSeq" id="WP_331848395.1">
    <property type="nucleotide sequence ID" value="NZ_JAZHPZ010000013.1"/>
</dbReference>
<dbReference type="Proteomes" id="UP001306950">
    <property type="component" value="Unassembled WGS sequence"/>
</dbReference>
<evidence type="ECO:0000256" key="1">
    <source>
        <dbReference type="ARBA" id="ARBA00004370"/>
    </source>
</evidence>
<protein>
    <recommendedName>
        <fullName evidence="8">ATP synthase subunit delta</fullName>
    </recommendedName>
    <alternativeName>
        <fullName evidence="8">ATP synthase F(1) sector subunit delta</fullName>
    </alternativeName>
    <alternativeName>
        <fullName evidence="8">F-type ATPase subunit delta</fullName>
        <shortName evidence="8">F-ATPase subunit delta</shortName>
    </alternativeName>
</protein>
<evidence type="ECO:0000313" key="9">
    <source>
        <dbReference type="EMBL" id="MEF2968182.1"/>
    </source>
</evidence>
<dbReference type="InterPro" id="IPR000711">
    <property type="entry name" value="ATPase_OSCP/dsu"/>
</dbReference>
<dbReference type="PROSITE" id="PS00389">
    <property type="entry name" value="ATPASE_DELTA"/>
    <property type="match status" value="1"/>
</dbReference>
<dbReference type="SUPFAM" id="SSF47928">
    <property type="entry name" value="N-terminal domain of the delta subunit of the F1F0-ATP synthase"/>
    <property type="match status" value="1"/>
</dbReference>
<evidence type="ECO:0000256" key="6">
    <source>
        <dbReference type="ARBA" id="ARBA00023196"/>
    </source>
</evidence>
<evidence type="ECO:0000256" key="3">
    <source>
        <dbReference type="ARBA" id="ARBA00022781"/>
    </source>
</evidence>
<dbReference type="InterPro" id="IPR026015">
    <property type="entry name" value="ATP_synth_OSCP/delta_N_sf"/>
</dbReference>
<dbReference type="EMBL" id="JAZHPZ010000013">
    <property type="protein sequence ID" value="MEF2968182.1"/>
    <property type="molecule type" value="Genomic_DNA"/>
</dbReference>
<comment type="function">
    <text evidence="8">This protein is part of the stalk that links CF(0) to CF(1). It either transmits conformational changes from CF(0) to CF(1) or is implicated in proton conduction.</text>
</comment>
<dbReference type="Gene3D" id="1.10.520.20">
    <property type="entry name" value="N-terminal domain of the delta subunit of the F1F0-ATP synthase"/>
    <property type="match status" value="1"/>
</dbReference>
<dbReference type="InterPro" id="IPR020781">
    <property type="entry name" value="ATPase_OSCP/d_CS"/>
</dbReference>
<keyword evidence="2 8" id="KW-0813">Transport</keyword>
<keyword evidence="8" id="KW-1003">Cell membrane</keyword>
<dbReference type="NCBIfam" id="TIGR01145">
    <property type="entry name" value="ATP_synt_delta"/>
    <property type="match status" value="1"/>
</dbReference>
<comment type="function">
    <text evidence="8">F(1)F(0) ATP synthase produces ATP from ADP in the presence of a proton or sodium gradient. F-type ATPases consist of two structural domains, F(1) containing the extramembraneous catalytic core and F(0) containing the membrane proton channel, linked together by a central stalk and a peripheral stalk. During catalysis, ATP synthesis in the catalytic domain of F(1) is coupled via a rotary mechanism of the central stalk subunits to proton translocation.</text>
</comment>
<gene>
    <name evidence="8" type="primary">atpH</name>
    <name evidence="9" type="ORF">V3851_20330</name>
</gene>
<keyword evidence="10" id="KW-1185">Reference proteome</keyword>
<accession>A0ABU7VWP3</accession>
<comment type="similarity">
    <text evidence="8">Belongs to the ATPase delta chain family.</text>
</comment>
<keyword evidence="4 8" id="KW-0406">Ion transport</keyword>
<dbReference type="NCBIfam" id="NF004403">
    <property type="entry name" value="PRK05758.2-4"/>
    <property type="match status" value="1"/>
</dbReference>
<organism evidence="9 10">
    <name type="scientific">Paenibacillus haidiansis</name>
    <dbReference type="NCBI Taxonomy" id="1574488"/>
    <lineage>
        <taxon>Bacteria</taxon>
        <taxon>Bacillati</taxon>
        <taxon>Bacillota</taxon>
        <taxon>Bacilli</taxon>
        <taxon>Bacillales</taxon>
        <taxon>Paenibacillaceae</taxon>
        <taxon>Paenibacillus</taxon>
    </lineage>
</organism>
<dbReference type="HAMAP" id="MF_01416">
    <property type="entry name" value="ATP_synth_delta_bact"/>
    <property type="match status" value="1"/>
</dbReference>
<reference evidence="9 10" key="1">
    <citation type="submission" date="2024-02" db="EMBL/GenBank/DDBJ databases">
        <title>A nitrogen-fixing paenibacillus bacterium.</title>
        <authorList>
            <person name="Zhang W.L."/>
            <person name="Chen S.F."/>
        </authorList>
    </citation>
    <scope>NUCLEOTIDE SEQUENCE [LARGE SCALE GENOMIC DNA]</scope>
    <source>
        <strain evidence="9 10">M1</strain>
    </source>
</reference>
<keyword evidence="5 8" id="KW-0472">Membrane</keyword>
<evidence type="ECO:0000256" key="7">
    <source>
        <dbReference type="ARBA" id="ARBA00023310"/>
    </source>
</evidence>
<keyword evidence="3 8" id="KW-0375">Hydrogen ion transport</keyword>